<dbReference type="Proteomes" id="UP000182840">
    <property type="component" value="Chromosome"/>
</dbReference>
<dbReference type="AlphaFoldDB" id="A0A1L3SXH1"/>
<dbReference type="KEGG" id="meso:BSQ44_24215"/>
<evidence type="ECO:0000313" key="1">
    <source>
        <dbReference type="EMBL" id="APH74126.1"/>
    </source>
</evidence>
<reference evidence="2" key="1">
    <citation type="submission" date="2016-11" db="EMBL/GenBank/DDBJ databases">
        <title>Mesorhizobium oceanicum sp. nov., isolated from deep seawater in South China Sea.</title>
        <authorList>
            <person name="Fu G.-Y."/>
        </authorList>
    </citation>
    <scope>NUCLEOTIDE SEQUENCE [LARGE SCALE GENOMIC DNA]</scope>
    <source>
        <strain evidence="2">B7</strain>
    </source>
</reference>
<dbReference type="STRING" id="1670800.BSQ44_24215"/>
<sequence length="67" mass="7707">MTPEGDKRKYDVTLVETIVHTFTVELPDTVKEEDRHEAAEHAFLDDKIDFHGQSIIEREVENVTPQG</sequence>
<keyword evidence="2" id="KW-1185">Reference proteome</keyword>
<dbReference type="RefSeq" id="WP_072607588.1">
    <property type="nucleotide sequence ID" value="NZ_CP018171.1"/>
</dbReference>
<name>A0A1L3SXH1_9HYPH</name>
<proteinExistence type="predicted"/>
<gene>
    <name evidence="1" type="ORF">BSQ44_24215</name>
</gene>
<accession>A0A1L3SXH1</accession>
<evidence type="ECO:0000313" key="2">
    <source>
        <dbReference type="Proteomes" id="UP000182840"/>
    </source>
</evidence>
<organism evidence="1 2">
    <name type="scientific">Aquibium oceanicum</name>
    <dbReference type="NCBI Taxonomy" id="1670800"/>
    <lineage>
        <taxon>Bacteria</taxon>
        <taxon>Pseudomonadati</taxon>
        <taxon>Pseudomonadota</taxon>
        <taxon>Alphaproteobacteria</taxon>
        <taxon>Hyphomicrobiales</taxon>
        <taxon>Phyllobacteriaceae</taxon>
        <taxon>Aquibium</taxon>
    </lineage>
</organism>
<dbReference type="EMBL" id="CP018171">
    <property type="protein sequence ID" value="APH74126.1"/>
    <property type="molecule type" value="Genomic_DNA"/>
</dbReference>
<protein>
    <submittedName>
        <fullName evidence="1">Uncharacterized protein</fullName>
    </submittedName>
</protein>